<evidence type="ECO:0000256" key="5">
    <source>
        <dbReference type="ARBA" id="ARBA00022827"/>
    </source>
</evidence>
<dbReference type="InterPro" id="IPR017938">
    <property type="entry name" value="Riboflavin_synthase-like_b-brl"/>
</dbReference>
<dbReference type="GO" id="GO:0003958">
    <property type="term" value="F:NADPH-hemoprotein reductase activity"/>
    <property type="evidence" value="ECO:0007669"/>
    <property type="project" value="UniProtKB-EC"/>
</dbReference>
<dbReference type="PROSITE" id="PS50902">
    <property type="entry name" value="FLAVODOXIN_LIKE"/>
    <property type="match status" value="1"/>
</dbReference>
<evidence type="ECO:0000259" key="8">
    <source>
        <dbReference type="PROSITE" id="PS50902"/>
    </source>
</evidence>
<dbReference type="EMBL" id="AAEE01000009">
    <property type="protein sequence ID" value="EAK87715.1"/>
    <property type="molecule type" value="Genomic_DNA"/>
</dbReference>
<name>Q5CQB8_CRYPI</name>
<dbReference type="GO" id="GO:0005829">
    <property type="term" value="C:cytosol"/>
    <property type="evidence" value="ECO:0007669"/>
    <property type="project" value="TreeGrafter"/>
</dbReference>
<keyword evidence="5" id="KW-0274">FAD</keyword>
<dbReference type="PANTHER" id="PTHR19384">
    <property type="entry name" value="NITRIC OXIDE SYNTHASE-RELATED"/>
    <property type="match status" value="1"/>
</dbReference>
<dbReference type="InterPro" id="IPR039261">
    <property type="entry name" value="FNR_nucleotide-bd"/>
</dbReference>
<dbReference type="InterPro" id="IPR023173">
    <property type="entry name" value="NADPH_Cyt_P450_Rdtase_alpha"/>
</dbReference>
<evidence type="ECO:0000256" key="4">
    <source>
        <dbReference type="ARBA" id="ARBA00022643"/>
    </source>
</evidence>
<dbReference type="Gene3D" id="2.40.30.10">
    <property type="entry name" value="Translation factors"/>
    <property type="match status" value="1"/>
</dbReference>
<protein>
    <submittedName>
        <fullName evidence="9">NADPH-dependent FMN FAD containing oxidoreductase</fullName>
    </submittedName>
</protein>
<dbReference type="InParanoid" id="Q5CQB8"/>
<dbReference type="Gene3D" id="3.40.50.80">
    <property type="entry name" value="Nucleotide-binding domain of ferredoxin-NADP reductase (FNR) module"/>
    <property type="match status" value="1"/>
</dbReference>
<feature type="non-terminal residue" evidence="9">
    <location>
        <position position="1"/>
    </location>
</feature>
<keyword evidence="10" id="KW-1185">Reference proteome</keyword>
<feature type="domain" description="Flavodoxin-like" evidence="8">
    <location>
        <begin position="18"/>
        <end position="180"/>
    </location>
</feature>
<proteinExistence type="predicted"/>
<dbReference type="InterPro" id="IPR001094">
    <property type="entry name" value="Flavdoxin-like"/>
</dbReference>
<keyword evidence="4" id="KW-0288">FMN</keyword>
<dbReference type="Pfam" id="PF00258">
    <property type="entry name" value="Flavodoxin_1"/>
    <property type="match status" value="1"/>
</dbReference>
<keyword evidence="7" id="KW-0560">Oxidoreductase</keyword>
<evidence type="ECO:0000256" key="6">
    <source>
        <dbReference type="ARBA" id="ARBA00022857"/>
    </source>
</evidence>
<evidence type="ECO:0000256" key="3">
    <source>
        <dbReference type="ARBA" id="ARBA00022630"/>
    </source>
</evidence>
<dbReference type="InterPro" id="IPR003097">
    <property type="entry name" value="CysJ-like_FAD-binding"/>
</dbReference>
<sequence length="819" mass="97838">ILFRTNIIKTKMKCPKRVWIVYASQTGKSERLSYDIRDELWKIGVIGYPTSIDQFEHIFFDYFEEENEENVDKKSEIEFPMIIFVLSTTGQGEVPDTMVSFWNRILLNNLNTKLIKKMNFTIFGMGDRCFGNERFNITARKLRHLLLNYGAIEKIPWGLGDESHDFGILGEYDPWIENIIKMFTSNLQIDDYFKINILPINKYKCEIIDIHPEKQINYEFDMELDYELKNSLNIQKKHVTDMNRKSISFPTISNVLYNQECDKESKNRRIKKIKFGLSNQDQIHYKSGTHIAVWPVNPIEKVLQFIDLFNKKINPKTIIKIQFNDNYYNCLCNQLDECEYKIQNDHLNLNKFKQCYIENQEYKINSHFPLNEKISIFTLIYRYLDIMNIPERRFVNQCYYNTSHDMHKQRLNEMIQKTVDSKKDYCDYIKDEHRNYIELLWDFNSIQLEIDVIINYIPIIIPRYYSICNTKNWYKFNLWRYIEYEEYIRKNSIGFSHNNELILPEIFSNILGILLPKIQINSNNYYNIFKTLRSKVINNYFIKAKENYLNNIMKEYKNISYHQKYGYLNYHHIIEICVDIIEWNTVYNRKIRGLCSGYLDDVILNQKTLIAFENKITNEIHKELVDPKIPVLLISCGLGITGIISILQERIFNIMLKPKFNNEKEITNNTLVYIGLRYSNVMYPYIDQINEFSRRKELINQVKFNISYSRKNPDIQESIFNNHSSENHQVVNLNHLKSGCYIQSLLLSDEDDNMRDYIVNCILNGYILICGNALTMPMEIRETLAKILVLQGKFDKIEDSLIYIKKLIRYGRYIEETWV</sequence>
<dbReference type="PRINTS" id="PR00369">
    <property type="entry name" value="FLAVODOXIN"/>
</dbReference>
<evidence type="ECO:0000256" key="7">
    <source>
        <dbReference type="ARBA" id="ARBA00023002"/>
    </source>
</evidence>
<evidence type="ECO:0000313" key="9">
    <source>
        <dbReference type="EMBL" id="EAK87715.1"/>
    </source>
</evidence>
<gene>
    <name evidence="9" type="ORF">cgd4_1330</name>
</gene>
<dbReference type="OrthoDB" id="1856718at2759"/>
<dbReference type="Gene3D" id="1.20.990.10">
    <property type="entry name" value="NADPH-cytochrome p450 Reductase, Chain A, domain 3"/>
    <property type="match status" value="1"/>
</dbReference>
<dbReference type="SUPFAM" id="SSF52218">
    <property type="entry name" value="Flavoproteins"/>
    <property type="match status" value="1"/>
</dbReference>
<comment type="caution">
    <text evidence="9">The sequence shown here is derived from an EMBL/GenBank/DDBJ whole genome shotgun (WGS) entry which is preliminary data.</text>
</comment>
<dbReference type="PANTHER" id="PTHR19384:SF10">
    <property type="entry name" value="NADPH-DEPENDENT DIFLAVIN OXIDOREDUCTASE 1"/>
    <property type="match status" value="1"/>
</dbReference>
<dbReference type="AlphaFoldDB" id="Q5CQB8"/>
<dbReference type="SUPFAM" id="SSF52343">
    <property type="entry name" value="Ferredoxin reductase-like, C-terminal NADP-linked domain"/>
    <property type="match status" value="1"/>
</dbReference>
<dbReference type="SUPFAM" id="SSF63380">
    <property type="entry name" value="Riboflavin synthase domain-like"/>
    <property type="match status" value="1"/>
</dbReference>
<evidence type="ECO:0000256" key="1">
    <source>
        <dbReference type="ARBA" id="ARBA00001917"/>
    </source>
</evidence>
<dbReference type="InterPro" id="IPR008254">
    <property type="entry name" value="Flavodoxin/NO_synth"/>
</dbReference>
<keyword evidence="3" id="KW-0285">Flavoprotein</keyword>
<dbReference type="GeneID" id="3372615"/>
<dbReference type="InterPro" id="IPR029039">
    <property type="entry name" value="Flavoprotein-like_sf"/>
</dbReference>
<evidence type="ECO:0000313" key="10">
    <source>
        <dbReference type="Proteomes" id="UP000006726"/>
    </source>
</evidence>
<dbReference type="Gene3D" id="3.40.50.360">
    <property type="match status" value="1"/>
</dbReference>
<dbReference type="STRING" id="353152.Q5CQB8"/>
<comment type="cofactor">
    <cofactor evidence="2">
        <name>FAD</name>
        <dbReference type="ChEBI" id="CHEBI:57692"/>
    </cofactor>
</comment>
<dbReference type="GO" id="GO:0010181">
    <property type="term" value="F:FMN binding"/>
    <property type="evidence" value="ECO:0007669"/>
    <property type="project" value="InterPro"/>
</dbReference>
<dbReference type="OMA" id="DIMSIPR"/>
<dbReference type="RefSeq" id="XP_625730.1">
    <property type="nucleotide sequence ID" value="XM_625730.1"/>
</dbReference>
<keyword evidence="6" id="KW-0521">NADP</keyword>
<dbReference type="Proteomes" id="UP000006726">
    <property type="component" value="Chromosome 4"/>
</dbReference>
<reference evidence="9 10" key="1">
    <citation type="journal article" date="2004" name="Science">
        <title>Complete genome sequence of the apicomplexan, Cryptosporidium parvum.</title>
        <authorList>
            <person name="Abrahamsen M.S."/>
            <person name="Templeton T.J."/>
            <person name="Enomoto S."/>
            <person name="Abrahante J.E."/>
            <person name="Zhu G."/>
            <person name="Lancto C.A."/>
            <person name="Deng M."/>
            <person name="Liu C."/>
            <person name="Widmer G."/>
            <person name="Tzipori S."/>
            <person name="Buck G.A."/>
            <person name="Xu P."/>
            <person name="Bankier A.T."/>
            <person name="Dear P.H."/>
            <person name="Konfortov B.A."/>
            <person name="Spriggs H.F."/>
            <person name="Iyer L."/>
            <person name="Anantharaman V."/>
            <person name="Aravind L."/>
            <person name="Kapur V."/>
        </authorList>
    </citation>
    <scope>NUCLEOTIDE SEQUENCE [LARGE SCALE GENOMIC DNA]</scope>
    <source>
        <strain evidence="10">Iowa II</strain>
    </source>
</reference>
<dbReference type="Pfam" id="PF00667">
    <property type="entry name" value="FAD_binding_1"/>
    <property type="match status" value="1"/>
</dbReference>
<dbReference type="GO" id="GO:0050660">
    <property type="term" value="F:flavin adenine dinucleotide binding"/>
    <property type="evidence" value="ECO:0007669"/>
    <property type="project" value="TreeGrafter"/>
</dbReference>
<organism evidence="9 10">
    <name type="scientific">Cryptosporidium parvum (strain Iowa II)</name>
    <dbReference type="NCBI Taxonomy" id="353152"/>
    <lineage>
        <taxon>Eukaryota</taxon>
        <taxon>Sar</taxon>
        <taxon>Alveolata</taxon>
        <taxon>Apicomplexa</taxon>
        <taxon>Conoidasida</taxon>
        <taxon>Coccidia</taxon>
        <taxon>Eucoccidiorida</taxon>
        <taxon>Eimeriorina</taxon>
        <taxon>Cryptosporidiidae</taxon>
        <taxon>Cryptosporidium</taxon>
    </lineage>
</organism>
<accession>Q5CQB8</accession>
<evidence type="ECO:0000256" key="2">
    <source>
        <dbReference type="ARBA" id="ARBA00001974"/>
    </source>
</evidence>
<comment type="cofactor">
    <cofactor evidence="1">
        <name>FMN</name>
        <dbReference type="ChEBI" id="CHEBI:58210"/>
    </cofactor>
</comment>
<dbReference type="KEGG" id="cpv:cgd4_1330"/>